<evidence type="ECO:0000313" key="1">
    <source>
        <dbReference type="EMBL" id="CAD6526464.1"/>
    </source>
</evidence>
<dbReference type="Proteomes" id="UP000656319">
    <property type="component" value="Unassembled WGS sequence"/>
</dbReference>
<comment type="caution">
    <text evidence="1">The sequence shown here is derived from an EMBL/GenBank/DDBJ whole genome shotgun (WGS) entry which is preliminary data.</text>
</comment>
<accession>A0ABM8NHU1</accession>
<keyword evidence="2" id="KW-1185">Reference proteome</keyword>
<dbReference type="EMBL" id="CAJHCQ010000004">
    <property type="protein sequence ID" value="CAD6526464.1"/>
    <property type="molecule type" value="Genomic_DNA"/>
</dbReference>
<evidence type="ECO:0000313" key="2">
    <source>
        <dbReference type="Proteomes" id="UP000656319"/>
    </source>
</evidence>
<gene>
    <name evidence="1" type="ORF">LMG27952_01928</name>
</gene>
<dbReference type="RefSeq" id="WP_201695675.1">
    <property type="nucleotide sequence ID" value="NZ_CAJHCQ010000004.1"/>
</dbReference>
<sequence length="51" mass="5434">MDAVLDQSPFVEAVRAVEVILAHYNRGAAASLPLQTPMSIYPRANLPPATA</sequence>
<reference evidence="1 2" key="1">
    <citation type="submission" date="2020-10" db="EMBL/GenBank/DDBJ databases">
        <authorList>
            <person name="Peeters C."/>
        </authorList>
    </citation>
    <scope>NUCLEOTIDE SEQUENCE [LARGE SCALE GENOMIC DNA]</scope>
    <source>
        <strain evidence="1 2">LMG 27952</strain>
    </source>
</reference>
<organism evidence="1 2">
    <name type="scientific">Paraburkholderia hiiakae</name>
    <dbReference type="NCBI Taxonomy" id="1081782"/>
    <lineage>
        <taxon>Bacteria</taxon>
        <taxon>Pseudomonadati</taxon>
        <taxon>Pseudomonadota</taxon>
        <taxon>Betaproteobacteria</taxon>
        <taxon>Burkholderiales</taxon>
        <taxon>Burkholderiaceae</taxon>
        <taxon>Paraburkholderia</taxon>
    </lineage>
</organism>
<name>A0ABM8NHU1_9BURK</name>
<proteinExistence type="predicted"/>
<protein>
    <submittedName>
        <fullName evidence="1">Uncharacterized protein</fullName>
    </submittedName>
</protein>